<sequence length="265" mass="29670">MKLTPFIATAILAYCASAAPVENKLPITTSPHSNSSSILKDPLLSNATAYNEALIQCEQLLTKPPSLGIETTALLEIDGHFNAHDACVKIFANIYPERDSNDEKSLVRKRSELNMTYIESWKSQGLTETDEEDKIPGAAFKQTFHTKELYSMASLAQSYWANACYDLESYESTYNTDSDAFNYVSEEFQTCKEDVDAMYEELKGDIKVFLESRKVFDVKHGKEFRGAVKLLRNMNYSCGGNGDCFAGALRKFVHAVNEMPVEMKA</sequence>
<dbReference type="Proteomes" id="UP000184330">
    <property type="component" value="Unassembled WGS sequence"/>
</dbReference>
<organism evidence="2 3">
    <name type="scientific">Phialocephala subalpina</name>
    <dbReference type="NCBI Taxonomy" id="576137"/>
    <lineage>
        <taxon>Eukaryota</taxon>
        <taxon>Fungi</taxon>
        <taxon>Dikarya</taxon>
        <taxon>Ascomycota</taxon>
        <taxon>Pezizomycotina</taxon>
        <taxon>Leotiomycetes</taxon>
        <taxon>Helotiales</taxon>
        <taxon>Mollisiaceae</taxon>
        <taxon>Phialocephala</taxon>
        <taxon>Phialocephala fortinii species complex</taxon>
    </lineage>
</organism>
<keyword evidence="3" id="KW-1185">Reference proteome</keyword>
<protein>
    <submittedName>
        <fullName evidence="2">Uncharacterized protein</fullName>
    </submittedName>
</protein>
<gene>
    <name evidence="2" type="ORF">PAC_06447</name>
</gene>
<dbReference type="EMBL" id="FJOG01000008">
    <property type="protein sequence ID" value="CZR56558.1"/>
    <property type="molecule type" value="Genomic_DNA"/>
</dbReference>
<accession>A0A1L7WUW6</accession>
<keyword evidence="1" id="KW-0732">Signal</keyword>
<proteinExistence type="predicted"/>
<dbReference type="OrthoDB" id="10400823at2759"/>
<feature type="chain" id="PRO_5012137407" evidence="1">
    <location>
        <begin position="19"/>
        <end position="265"/>
    </location>
</feature>
<dbReference type="AlphaFoldDB" id="A0A1L7WUW6"/>
<reference evidence="2 3" key="1">
    <citation type="submission" date="2016-03" db="EMBL/GenBank/DDBJ databases">
        <authorList>
            <person name="Ploux O."/>
        </authorList>
    </citation>
    <scope>NUCLEOTIDE SEQUENCE [LARGE SCALE GENOMIC DNA]</scope>
    <source>
        <strain evidence="2 3">UAMH 11012</strain>
    </source>
</reference>
<evidence type="ECO:0000313" key="3">
    <source>
        <dbReference type="Proteomes" id="UP000184330"/>
    </source>
</evidence>
<evidence type="ECO:0000313" key="2">
    <source>
        <dbReference type="EMBL" id="CZR56558.1"/>
    </source>
</evidence>
<feature type="signal peptide" evidence="1">
    <location>
        <begin position="1"/>
        <end position="18"/>
    </location>
</feature>
<evidence type="ECO:0000256" key="1">
    <source>
        <dbReference type="SAM" id="SignalP"/>
    </source>
</evidence>
<name>A0A1L7WUW6_9HELO</name>